<evidence type="ECO:0000313" key="4">
    <source>
        <dbReference type="Proteomes" id="UP000318138"/>
    </source>
</evidence>
<feature type="domain" description="Thioredoxin" evidence="2">
    <location>
        <begin position="65"/>
        <end position="206"/>
    </location>
</feature>
<protein>
    <submittedName>
        <fullName evidence="3">TlpA family protein disulfide reductase</fullName>
    </submittedName>
</protein>
<dbReference type="PROSITE" id="PS51352">
    <property type="entry name" value="THIOREDOXIN_2"/>
    <property type="match status" value="1"/>
</dbReference>
<dbReference type="InterPro" id="IPR036249">
    <property type="entry name" value="Thioredoxin-like_sf"/>
</dbReference>
<dbReference type="Proteomes" id="UP000318138">
    <property type="component" value="Chromosome"/>
</dbReference>
<dbReference type="CDD" id="cd02966">
    <property type="entry name" value="TlpA_like_family"/>
    <property type="match status" value="1"/>
</dbReference>
<accession>A0A859FD65</accession>
<name>A0A859FD65_9BACI</name>
<dbReference type="PROSITE" id="PS00194">
    <property type="entry name" value="THIOREDOXIN_1"/>
    <property type="match status" value="1"/>
</dbReference>
<proteinExistence type="predicted"/>
<dbReference type="InterPro" id="IPR013766">
    <property type="entry name" value="Thioredoxin_domain"/>
</dbReference>
<dbReference type="Gene3D" id="3.40.30.10">
    <property type="entry name" value="Glutaredoxin"/>
    <property type="match status" value="1"/>
</dbReference>
<organism evidence="3 4">
    <name type="scientific">Paenalkalicoccus suaedae</name>
    <dbReference type="NCBI Taxonomy" id="2592382"/>
    <lineage>
        <taxon>Bacteria</taxon>
        <taxon>Bacillati</taxon>
        <taxon>Bacillota</taxon>
        <taxon>Bacilli</taxon>
        <taxon>Bacillales</taxon>
        <taxon>Bacillaceae</taxon>
        <taxon>Paenalkalicoccus</taxon>
    </lineage>
</organism>
<dbReference type="KEGG" id="psua:FLK61_30330"/>
<dbReference type="GO" id="GO:0016209">
    <property type="term" value="F:antioxidant activity"/>
    <property type="evidence" value="ECO:0007669"/>
    <property type="project" value="InterPro"/>
</dbReference>
<reference evidence="4" key="1">
    <citation type="submission" date="2019-07" db="EMBL/GenBank/DDBJ databases">
        <title>Bacillus alkalisoli sp. nov. isolated from saline soil.</title>
        <authorList>
            <person name="Sun J.-Q."/>
            <person name="Xu L."/>
        </authorList>
    </citation>
    <scope>NUCLEOTIDE SEQUENCE [LARGE SCALE GENOMIC DNA]</scope>
    <source>
        <strain evidence="4">M4U3P1</strain>
    </source>
</reference>
<dbReference type="InterPro" id="IPR000866">
    <property type="entry name" value="AhpC/TSA"/>
</dbReference>
<dbReference type="SUPFAM" id="SSF52833">
    <property type="entry name" value="Thioredoxin-like"/>
    <property type="match status" value="1"/>
</dbReference>
<dbReference type="InterPro" id="IPR017937">
    <property type="entry name" value="Thioredoxin_CS"/>
</dbReference>
<evidence type="ECO:0000313" key="3">
    <source>
        <dbReference type="EMBL" id="QKS71017.1"/>
    </source>
</evidence>
<dbReference type="AlphaFoldDB" id="A0A859FD65"/>
<gene>
    <name evidence="3" type="ORF">FLK61_30330</name>
</gene>
<dbReference type="EMBL" id="CP041372">
    <property type="protein sequence ID" value="QKS71017.1"/>
    <property type="molecule type" value="Genomic_DNA"/>
</dbReference>
<dbReference type="Pfam" id="PF00578">
    <property type="entry name" value="AhpC-TSA"/>
    <property type="match status" value="1"/>
</dbReference>
<dbReference type="RefSeq" id="WP_176009054.1">
    <property type="nucleotide sequence ID" value="NZ_CP041372.2"/>
</dbReference>
<evidence type="ECO:0000256" key="1">
    <source>
        <dbReference type="ARBA" id="ARBA00023157"/>
    </source>
</evidence>
<dbReference type="InterPro" id="IPR050553">
    <property type="entry name" value="Thioredoxin_ResA/DsbE_sf"/>
</dbReference>
<evidence type="ECO:0000259" key="2">
    <source>
        <dbReference type="PROSITE" id="PS51352"/>
    </source>
</evidence>
<keyword evidence="1" id="KW-1015">Disulfide bond</keyword>
<dbReference type="PANTHER" id="PTHR42852:SF17">
    <property type="entry name" value="THIOREDOXIN-LIKE PROTEIN HI_1115"/>
    <property type="match status" value="1"/>
</dbReference>
<sequence length="211" mass="24059">MKRIISIIILLAAIILAGSVIYADRTDRANEEALQYYLDNDGMERTEQPSEDEMIGFEHVEGVGVQPGMIAPDFTLTTLEGDEVSLRDYRGDFVIVNMWATWCPPCLEEMPHFVDFYEAYEDDNVEILGVNMTATERNIDGVQQFAEDFQLPFPIPLDEAGEMEDLYEIFAMPTTYIIDPEGRVAMNRPGYVSYDILEESYLTIRENVQAN</sequence>
<keyword evidence="4" id="KW-1185">Reference proteome</keyword>
<dbReference type="GO" id="GO:0016491">
    <property type="term" value="F:oxidoreductase activity"/>
    <property type="evidence" value="ECO:0007669"/>
    <property type="project" value="InterPro"/>
</dbReference>
<dbReference type="PANTHER" id="PTHR42852">
    <property type="entry name" value="THIOL:DISULFIDE INTERCHANGE PROTEIN DSBE"/>
    <property type="match status" value="1"/>
</dbReference>